<dbReference type="KEGG" id="phet:94292731"/>
<evidence type="ECO:0000313" key="3">
    <source>
        <dbReference type="Proteomes" id="UP000674318"/>
    </source>
</evidence>
<accession>A0A836IYQ3</accession>
<keyword evidence="3" id="KW-1185">Reference proteome</keyword>
<dbReference type="RefSeq" id="XP_067758547.1">
    <property type="nucleotide sequence ID" value="XM_067902654.1"/>
</dbReference>
<dbReference type="AlphaFoldDB" id="A0A836IYQ3"/>
<organism evidence="2 3">
    <name type="scientific">Porcisia hertigi</name>
    <dbReference type="NCBI Taxonomy" id="2761500"/>
    <lineage>
        <taxon>Eukaryota</taxon>
        <taxon>Discoba</taxon>
        <taxon>Euglenozoa</taxon>
        <taxon>Kinetoplastea</taxon>
        <taxon>Metakinetoplastina</taxon>
        <taxon>Trypanosomatida</taxon>
        <taxon>Trypanosomatidae</taxon>
        <taxon>Leishmaniinae</taxon>
        <taxon>Porcisia</taxon>
    </lineage>
</organism>
<feature type="region of interest" description="Disordered" evidence="1">
    <location>
        <begin position="63"/>
        <end position="148"/>
    </location>
</feature>
<feature type="region of interest" description="Disordered" evidence="1">
    <location>
        <begin position="192"/>
        <end position="221"/>
    </location>
</feature>
<evidence type="ECO:0000256" key="1">
    <source>
        <dbReference type="SAM" id="MobiDB-lite"/>
    </source>
</evidence>
<feature type="region of interest" description="Disordered" evidence="1">
    <location>
        <begin position="368"/>
        <end position="465"/>
    </location>
</feature>
<reference evidence="2 3" key="1">
    <citation type="submission" date="2021-02" db="EMBL/GenBank/DDBJ databases">
        <title>Porcisia hertigi Genome sequencing and assembly.</title>
        <authorList>
            <person name="Almutairi H."/>
            <person name="Gatherer D."/>
        </authorList>
    </citation>
    <scope>NUCLEOTIDE SEQUENCE [LARGE SCALE GENOMIC DNA]</scope>
    <source>
        <strain evidence="2 3">C119</strain>
    </source>
</reference>
<gene>
    <name evidence="2" type="ORF">JKF63_06705</name>
</gene>
<feature type="compositionally biased region" description="Polar residues" evidence="1">
    <location>
        <begin position="110"/>
        <end position="126"/>
    </location>
</feature>
<name>A0A836IYQ3_9TRYP</name>
<dbReference type="EMBL" id="JAFJZO010000014">
    <property type="protein sequence ID" value="KAG5509395.1"/>
    <property type="molecule type" value="Genomic_DNA"/>
</dbReference>
<evidence type="ECO:0000313" key="2">
    <source>
        <dbReference type="EMBL" id="KAG5509395.1"/>
    </source>
</evidence>
<dbReference type="Proteomes" id="UP000674318">
    <property type="component" value="Unassembled WGS sequence"/>
</dbReference>
<dbReference type="OrthoDB" id="267634at2759"/>
<feature type="compositionally biased region" description="Basic and acidic residues" evidence="1">
    <location>
        <begin position="295"/>
        <end position="305"/>
    </location>
</feature>
<comment type="caution">
    <text evidence="2">The sequence shown here is derived from an EMBL/GenBank/DDBJ whole genome shotgun (WGS) entry which is preliminary data.</text>
</comment>
<feature type="compositionally biased region" description="Basic residues" evidence="1">
    <location>
        <begin position="426"/>
        <end position="437"/>
    </location>
</feature>
<feature type="region of interest" description="Disordered" evidence="1">
    <location>
        <begin position="284"/>
        <end position="307"/>
    </location>
</feature>
<feature type="compositionally biased region" description="Acidic residues" evidence="1">
    <location>
        <begin position="369"/>
        <end position="386"/>
    </location>
</feature>
<protein>
    <submittedName>
        <fullName evidence="2">Uncharacterized protein</fullName>
    </submittedName>
</protein>
<proteinExistence type="predicted"/>
<feature type="compositionally biased region" description="Low complexity" evidence="1">
    <location>
        <begin position="70"/>
        <end position="85"/>
    </location>
</feature>
<dbReference type="GeneID" id="94292731"/>
<sequence length="465" mass="50997">MRGPLLSRQTWWPRASRAAVALCAPSRFTRGTLGGGVTKTASCATVAACAVCRQLRFYSAAHPTQRTTDDSNSSSSSNPANSPDPTSDDAMDLIWSAMPNPHEEHPGGPLTSSPQEHKAATSTPAPNSARPEHGGASDADATETSSPAPKPSYVWVTLHNMPRNWLHEDIVEMIHQIADHAGIAEPQAPHAFHSASGREATAAGGEDGKDDTDEGASSALSRMSSPFVRRLHIPFGRRTGIVYGSPKLLLTSPQLADYLIHELTFDPDDFRNRVYFTRSKTEEVPRSYQKPQQLHGERGVDHEAATDNGVAQVVYTPIEETVEREQDEALRTLELDRYLFAPDLLLDIAKAHQRRLVTKREKVLLDAFVDGEEDSEENEEEEEDGEGGNSAIGGDRDADDSAESRTASATRHRQRRPRFTSSGGSTKRKRSHPRRNVRAGTQKHLGRGSMHNMPIPKPYVEGRNL</sequence>